<feature type="transmembrane region" description="Helical" evidence="1">
    <location>
        <begin position="87"/>
        <end position="109"/>
    </location>
</feature>
<reference evidence="2 3" key="1">
    <citation type="submission" date="2024-04" db="EMBL/GenBank/DDBJ databases">
        <title>Polymorphospora sp. isolated from Baiyangdian Lake in Xiong'an New Area.</title>
        <authorList>
            <person name="Zhang X."/>
            <person name="Liu J."/>
        </authorList>
    </citation>
    <scope>NUCLEOTIDE SEQUENCE [LARGE SCALE GENOMIC DNA]</scope>
    <source>
        <strain evidence="2 3">2-325</strain>
    </source>
</reference>
<gene>
    <name evidence="2" type="ORF">AAFH96_13965</name>
</gene>
<accession>A0ABV5CQC4</accession>
<keyword evidence="1" id="KW-0812">Transmembrane</keyword>
<evidence type="ECO:0000313" key="2">
    <source>
        <dbReference type="EMBL" id="MFB6394206.1"/>
    </source>
</evidence>
<keyword evidence="3" id="KW-1185">Reference proteome</keyword>
<protein>
    <submittedName>
        <fullName evidence="2">DUF6223 family protein</fullName>
    </submittedName>
</protein>
<dbReference type="InterPro" id="IPR045770">
    <property type="entry name" value="DUF6223"/>
</dbReference>
<evidence type="ECO:0000313" key="3">
    <source>
        <dbReference type="Proteomes" id="UP001582793"/>
    </source>
</evidence>
<evidence type="ECO:0000256" key="1">
    <source>
        <dbReference type="SAM" id="Phobius"/>
    </source>
</evidence>
<sequence>MLTAHLLATSTVGAGTPTTDRVIATAAAFVALAGVIIGGLALVRPTSRAGAGSRGAVVALVAAAIGVIVGGFVVVTADGGPGTGNGIVGGYVAVVLGLAGVVLGGSALARSRRPRRA</sequence>
<feature type="transmembrane region" description="Helical" evidence="1">
    <location>
        <begin position="55"/>
        <end position="75"/>
    </location>
</feature>
<proteinExistence type="predicted"/>
<comment type="caution">
    <text evidence="2">The sequence shown here is derived from an EMBL/GenBank/DDBJ whole genome shotgun (WGS) entry which is preliminary data.</text>
</comment>
<dbReference type="Pfam" id="PF19733">
    <property type="entry name" value="DUF6223"/>
    <property type="match status" value="1"/>
</dbReference>
<name>A0ABV5CQC4_9ACTN</name>
<dbReference type="EMBL" id="JBCGDC010000033">
    <property type="protein sequence ID" value="MFB6394206.1"/>
    <property type="molecule type" value="Genomic_DNA"/>
</dbReference>
<dbReference type="RefSeq" id="WP_375734424.1">
    <property type="nucleotide sequence ID" value="NZ_JBCGDC010000033.1"/>
</dbReference>
<keyword evidence="1" id="KW-0472">Membrane</keyword>
<dbReference type="Proteomes" id="UP001582793">
    <property type="component" value="Unassembled WGS sequence"/>
</dbReference>
<feature type="transmembrane region" description="Helical" evidence="1">
    <location>
        <begin position="24"/>
        <end position="43"/>
    </location>
</feature>
<keyword evidence="1" id="KW-1133">Transmembrane helix</keyword>
<organism evidence="2 3">
    <name type="scientific">Polymorphospora lycopeni</name>
    <dbReference type="NCBI Taxonomy" id="3140240"/>
    <lineage>
        <taxon>Bacteria</taxon>
        <taxon>Bacillati</taxon>
        <taxon>Actinomycetota</taxon>
        <taxon>Actinomycetes</taxon>
        <taxon>Micromonosporales</taxon>
        <taxon>Micromonosporaceae</taxon>
        <taxon>Polymorphospora</taxon>
    </lineage>
</organism>